<dbReference type="GO" id="GO:0005509">
    <property type="term" value="F:calcium ion binding"/>
    <property type="evidence" value="ECO:0007669"/>
    <property type="project" value="InterPro"/>
</dbReference>
<evidence type="ECO:0000313" key="5">
    <source>
        <dbReference type="EMBL" id="KAK9946885.1"/>
    </source>
</evidence>
<gene>
    <name evidence="5" type="ORF">M0R45_012327</name>
</gene>
<dbReference type="CDD" id="cd00051">
    <property type="entry name" value="EFh"/>
    <property type="match status" value="1"/>
</dbReference>
<accession>A0AAW1YED6</accession>
<dbReference type="PROSITE" id="PS00018">
    <property type="entry name" value="EF_HAND_1"/>
    <property type="match status" value="1"/>
</dbReference>
<sequence length="93" mass="10736">MPLTLTIMGLLITLNSLLQPCIAIDWREEENLYKAFQYFDKDQSGFITRDELRQAMTEYGMGDEATIDEILDDDGRINFEEFCGHDDTGSSRF</sequence>
<dbReference type="Gene3D" id="1.10.238.10">
    <property type="entry name" value="EF-hand"/>
    <property type="match status" value="1"/>
</dbReference>
<evidence type="ECO:0000256" key="3">
    <source>
        <dbReference type="SAM" id="SignalP"/>
    </source>
</evidence>
<dbReference type="PROSITE" id="PS50222">
    <property type="entry name" value="EF_HAND_2"/>
    <property type="match status" value="1"/>
</dbReference>
<dbReference type="InterPro" id="IPR018247">
    <property type="entry name" value="EF_Hand_1_Ca_BS"/>
</dbReference>
<evidence type="ECO:0000256" key="1">
    <source>
        <dbReference type="ARBA" id="ARBA00022737"/>
    </source>
</evidence>
<evidence type="ECO:0000259" key="4">
    <source>
        <dbReference type="PROSITE" id="PS50222"/>
    </source>
</evidence>
<dbReference type="SMART" id="SM00054">
    <property type="entry name" value="EFh"/>
    <property type="match status" value="1"/>
</dbReference>
<protein>
    <recommendedName>
        <fullName evidence="4">EF-hand domain-containing protein</fullName>
    </recommendedName>
</protein>
<dbReference type="InterPro" id="IPR002048">
    <property type="entry name" value="EF_hand_dom"/>
</dbReference>
<keyword evidence="1" id="KW-0677">Repeat</keyword>
<name>A0AAW1YED6_RUBAR</name>
<dbReference type="EMBL" id="JBEDUW010000002">
    <property type="protein sequence ID" value="KAK9946885.1"/>
    <property type="molecule type" value="Genomic_DNA"/>
</dbReference>
<reference evidence="5 6" key="1">
    <citation type="journal article" date="2023" name="G3 (Bethesda)">
        <title>A chromosome-length genome assembly and annotation of blackberry (Rubus argutus, cv. 'Hillquist').</title>
        <authorList>
            <person name="Bruna T."/>
            <person name="Aryal R."/>
            <person name="Dudchenko O."/>
            <person name="Sargent D.J."/>
            <person name="Mead D."/>
            <person name="Buti M."/>
            <person name="Cavallini A."/>
            <person name="Hytonen T."/>
            <person name="Andres J."/>
            <person name="Pham M."/>
            <person name="Weisz D."/>
            <person name="Mascagni F."/>
            <person name="Usai G."/>
            <person name="Natali L."/>
            <person name="Bassil N."/>
            <person name="Fernandez G.E."/>
            <person name="Lomsadze A."/>
            <person name="Armour M."/>
            <person name="Olukolu B."/>
            <person name="Poorten T."/>
            <person name="Britton C."/>
            <person name="Davik J."/>
            <person name="Ashrafi H."/>
            <person name="Aiden E.L."/>
            <person name="Borodovsky M."/>
            <person name="Worthington M."/>
        </authorList>
    </citation>
    <scope>NUCLEOTIDE SEQUENCE [LARGE SCALE GENOMIC DNA]</scope>
    <source>
        <strain evidence="5">PI 553951</strain>
    </source>
</reference>
<proteinExistence type="predicted"/>
<dbReference type="AlphaFoldDB" id="A0AAW1YED6"/>
<dbReference type="Pfam" id="PF13499">
    <property type="entry name" value="EF-hand_7"/>
    <property type="match status" value="1"/>
</dbReference>
<keyword evidence="3" id="KW-0732">Signal</keyword>
<feature type="chain" id="PRO_5043934852" description="EF-hand domain-containing protein" evidence="3">
    <location>
        <begin position="24"/>
        <end position="93"/>
    </location>
</feature>
<feature type="domain" description="EF-hand" evidence="4">
    <location>
        <begin position="27"/>
        <end position="62"/>
    </location>
</feature>
<evidence type="ECO:0000313" key="6">
    <source>
        <dbReference type="Proteomes" id="UP001457282"/>
    </source>
</evidence>
<feature type="signal peptide" evidence="3">
    <location>
        <begin position="1"/>
        <end position="23"/>
    </location>
</feature>
<dbReference type="Proteomes" id="UP001457282">
    <property type="component" value="Unassembled WGS sequence"/>
</dbReference>
<evidence type="ECO:0000256" key="2">
    <source>
        <dbReference type="ARBA" id="ARBA00022837"/>
    </source>
</evidence>
<dbReference type="InterPro" id="IPR050145">
    <property type="entry name" value="Centrin_CML-like"/>
</dbReference>
<organism evidence="5 6">
    <name type="scientific">Rubus argutus</name>
    <name type="common">Southern blackberry</name>
    <dbReference type="NCBI Taxonomy" id="59490"/>
    <lineage>
        <taxon>Eukaryota</taxon>
        <taxon>Viridiplantae</taxon>
        <taxon>Streptophyta</taxon>
        <taxon>Embryophyta</taxon>
        <taxon>Tracheophyta</taxon>
        <taxon>Spermatophyta</taxon>
        <taxon>Magnoliopsida</taxon>
        <taxon>eudicotyledons</taxon>
        <taxon>Gunneridae</taxon>
        <taxon>Pentapetalae</taxon>
        <taxon>rosids</taxon>
        <taxon>fabids</taxon>
        <taxon>Rosales</taxon>
        <taxon>Rosaceae</taxon>
        <taxon>Rosoideae</taxon>
        <taxon>Rosoideae incertae sedis</taxon>
        <taxon>Rubus</taxon>
    </lineage>
</organism>
<comment type="caution">
    <text evidence="5">The sequence shown here is derived from an EMBL/GenBank/DDBJ whole genome shotgun (WGS) entry which is preliminary data.</text>
</comment>
<keyword evidence="2" id="KW-0106">Calcium</keyword>
<dbReference type="InterPro" id="IPR011992">
    <property type="entry name" value="EF-hand-dom_pair"/>
</dbReference>
<dbReference type="SUPFAM" id="SSF47473">
    <property type="entry name" value="EF-hand"/>
    <property type="match status" value="1"/>
</dbReference>
<keyword evidence="6" id="KW-1185">Reference proteome</keyword>
<dbReference type="PANTHER" id="PTHR23050">
    <property type="entry name" value="CALCIUM BINDING PROTEIN"/>
    <property type="match status" value="1"/>
</dbReference>